<accession>D3Q8S8</accession>
<dbReference type="Proteomes" id="UP000000844">
    <property type="component" value="Chromosome"/>
</dbReference>
<dbReference type="EMBL" id="CP001778">
    <property type="protein sequence ID" value="ADD44520.1"/>
    <property type="molecule type" value="Genomic_DNA"/>
</dbReference>
<name>D3Q8S8_STANL</name>
<dbReference type="Gene3D" id="3.30.450.40">
    <property type="match status" value="1"/>
</dbReference>
<dbReference type="AlphaFoldDB" id="D3Q8S8"/>
<evidence type="ECO:0000259" key="3">
    <source>
        <dbReference type="PROSITE" id="PS50921"/>
    </source>
</evidence>
<dbReference type="InterPro" id="IPR005561">
    <property type="entry name" value="ANTAR"/>
</dbReference>
<dbReference type="Pfam" id="PF03861">
    <property type="entry name" value="ANTAR"/>
    <property type="match status" value="1"/>
</dbReference>
<feature type="domain" description="ANTAR" evidence="3">
    <location>
        <begin position="157"/>
        <end position="218"/>
    </location>
</feature>
<sequence length="230" mass="24604">MPEPDRDRILSALSGSNTAAERLSEVCLELLPGLDGASITVIGNPAAHATVSTAGDDVGMTDLQFTLGEGPYVDAHNDRRPVLASDLSEPGYRVRWPAFTPASLAAGVHAVFALPLRIGAIHVGVLNLHRREPGELGVIELSDAFAFAEAVTLLVLGHSASGEDQAPQLRVQHRVALHQATGIIMAQLGVSVEEAFVRLRAYTYVDGRTLDEVAVDVVARRIRFDVEEQT</sequence>
<evidence type="ECO:0000256" key="1">
    <source>
        <dbReference type="ARBA" id="ARBA00023015"/>
    </source>
</evidence>
<dbReference type="InterPro" id="IPR029016">
    <property type="entry name" value="GAF-like_dom_sf"/>
</dbReference>
<reference evidence="4 5" key="1">
    <citation type="journal article" date="2009" name="Stand. Genomic Sci.">
        <title>Complete genome sequence of Stackebrandtia nassauensis type strain (LLR-40K-21).</title>
        <authorList>
            <person name="Munk C."/>
            <person name="Lapidus A."/>
            <person name="Copeland A."/>
            <person name="Jando M."/>
            <person name="Mayilraj S."/>
            <person name="Glavina Del Rio T."/>
            <person name="Nolan M."/>
            <person name="Chen F."/>
            <person name="Lucas S."/>
            <person name="Tice H."/>
            <person name="Cheng J.F."/>
            <person name="Han C."/>
            <person name="Detter J.C."/>
            <person name="Bruce D."/>
            <person name="Goodwin L."/>
            <person name="Chain P."/>
            <person name="Pitluck S."/>
            <person name="Goker M."/>
            <person name="Ovchinikova G."/>
            <person name="Pati A."/>
            <person name="Ivanova N."/>
            <person name="Mavromatis K."/>
            <person name="Chen A."/>
            <person name="Palaniappan K."/>
            <person name="Land M."/>
            <person name="Hauser L."/>
            <person name="Chang Y.J."/>
            <person name="Jeffries C.D."/>
            <person name="Bristow J."/>
            <person name="Eisen J.A."/>
            <person name="Markowitz V."/>
            <person name="Hugenholtz P."/>
            <person name="Kyrpides N.C."/>
            <person name="Klenk H.P."/>
        </authorList>
    </citation>
    <scope>NUCLEOTIDE SEQUENCE [LARGE SCALE GENOMIC DNA]</scope>
    <source>
        <strain evidence="5">DSM 44728 / CIP 108903 / NRRL B-16338 / NBRC 102104 / LLR-40K-21</strain>
    </source>
</reference>
<evidence type="ECO:0000256" key="2">
    <source>
        <dbReference type="ARBA" id="ARBA00023163"/>
    </source>
</evidence>
<keyword evidence="5" id="KW-1185">Reference proteome</keyword>
<dbReference type="KEGG" id="sna:Snas_4879"/>
<dbReference type="PROSITE" id="PS50921">
    <property type="entry name" value="ANTAR"/>
    <property type="match status" value="1"/>
</dbReference>
<dbReference type="HOGENOM" id="CLU_074354_1_0_11"/>
<protein>
    <submittedName>
        <fullName evidence="4">ANTAR domain protein</fullName>
    </submittedName>
</protein>
<dbReference type="eggNOG" id="COG2203">
    <property type="taxonomic scope" value="Bacteria"/>
</dbReference>
<evidence type="ECO:0000313" key="5">
    <source>
        <dbReference type="Proteomes" id="UP000000844"/>
    </source>
</evidence>
<dbReference type="GO" id="GO:0003723">
    <property type="term" value="F:RNA binding"/>
    <property type="evidence" value="ECO:0007669"/>
    <property type="project" value="InterPro"/>
</dbReference>
<evidence type="ECO:0000313" key="4">
    <source>
        <dbReference type="EMBL" id="ADD44520.1"/>
    </source>
</evidence>
<dbReference type="SUPFAM" id="SSF55781">
    <property type="entry name" value="GAF domain-like"/>
    <property type="match status" value="1"/>
</dbReference>
<dbReference type="OrthoDB" id="7466251at2"/>
<dbReference type="STRING" id="446470.Snas_4879"/>
<keyword evidence="2" id="KW-0804">Transcription</keyword>
<dbReference type="Gene3D" id="1.10.10.10">
    <property type="entry name" value="Winged helix-like DNA-binding domain superfamily/Winged helix DNA-binding domain"/>
    <property type="match status" value="1"/>
</dbReference>
<proteinExistence type="predicted"/>
<organism evidence="4 5">
    <name type="scientific">Stackebrandtia nassauensis (strain DSM 44728 / CIP 108903 / NRRL B-16338 / NBRC 102104 / LLR-40K-21)</name>
    <dbReference type="NCBI Taxonomy" id="446470"/>
    <lineage>
        <taxon>Bacteria</taxon>
        <taxon>Bacillati</taxon>
        <taxon>Actinomycetota</taxon>
        <taxon>Actinomycetes</taxon>
        <taxon>Glycomycetales</taxon>
        <taxon>Glycomycetaceae</taxon>
        <taxon>Stackebrandtia</taxon>
    </lineage>
</organism>
<gene>
    <name evidence="4" type="ordered locus">Snas_4879</name>
</gene>
<dbReference type="SMART" id="SM01012">
    <property type="entry name" value="ANTAR"/>
    <property type="match status" value="1"/>
</dbReference>
<keyword evidence="1" id="KW-0805">Transcription regulation</keyword>
<dbReference type="InterPro" id="IPR036388">
    <property type="entry name" value="WH-like_DNA-bd_sf"/>
</dbReference>